<dbReference type="EMBL" id="CP000886">
    <property type="protein sequence ID" value="ABX68782.1"/>
    <property type="molecule type" value="Genomic_DNA"/>
</dbReference>
<evidence type="ECO:0000313" key="2">
    <source>
        <dbReference type="Proteomes" id="UP000008556"/>
    </source>
</evidence>
<sequence length="47" mass="5786">MRRNHRNITYPDRHQPVFFYLKFRKVNSKAFTAHGPLTIYHIEIKDK</sequence>
<accession>A0A6C6Z4R8</accession>
<dbReference type="Proteomes" id="UP000008556">
    <property type="component" value="Chromosome"/>
</dbReference>
<gene>
    <name evidence="1" type="ordered locus">SPAB_03435</name>
</gene>
<proteinExistence type="predicted"/>
<evidence type="ECO:0000313" key="1">
    <source>
        <dbReference type="EMBL" id="ABX68782.1"/>
    </source>
</evidence>
<reference evidence="1 2" key="1">
    <citation type="submission" date="2007-11" db="EMBL/GenBank/DDBJ databases">
        <authorList>
            <consortium name="The Salmonella enterica serovar Paratyphi B Genome Sequencing Project"/>
            <person name="McClelland M."/>
            <person name="Sanderson E.K."/>
            <person name="Porwollik S."/>
            <person name="Spieth J."/>
            <person name="Clifton W.S."/>
            <person name="Fulton R."/>
            <person name="Cordes M."/>
            <person name="Wollam A."/>
            <person name="Shah N."/>
            <person name="Pepin K."/>
            <person name="Bhonagiri V."/>
            <person name="Nash W."/>
            <person name="Johnson M."/>
            <person name="Thiruvilangam P."/>
            <person name="Wilson R."/>
        </authorList>
    </citation>
    <scope>NUCLEOTIDE SEQUENCE [LARGE SCALE GENOMIC DNA]</scope>
    <source>
        <strain evidence="2">ATCC BAA-1250 / SPB7</strain>
    </source>
</reference>
<organism evidence="1 2">
    <name type="scientific">Salmonella paratyphi B (strain ATCC BAA-1250 / SPB7)</name>
    <dbReference type="NCBI Taxonomy" id="1016998"/>
    <lineage>
        <taxon>Bacteria</taxon>
        <taxon>Pseudomonadati</taxon>
        <taxon>Pseudomonadota</taxon>
        <taxon>Gammaproteobacteria</taxon>
        <taxon>Enterobacterales</taxon>
        <taxon>Enterobacteriaceae</taxon>
        <taxon>Salmonella</taxon>
    </lineage>
</organism>
<name>A0A6C6Z4R8_SALPB</name>
<dbReference type="KEGG" id="spq:SPAB_03435"/>
<protein>
    <submittedName>
        <fullName evidence="1">Uncharacterized protein</fullName>
    </submittedName>
</protein>
<dbReference type="AlphaFoldDB" id="A0A6C6Z4R8"/>